<protein>
    <recommendedName>
        <fullName evidence="7">TPR-like protein</fullName>
    </recommendedName>
</protein>
<feature type="compositionally biased region" description="Low complexity" evidence="4">
    <location>
        <begin position="171"/>
        <end position="190"/>
    </location>
</feature>
<gene>
    <name evidence="5" type="ORF">MVEN_02514600</name>
</gene>
<evidence type="ECO:0000256" key="4">
    <source>
        <dbReference type="SAM" id="MobiDB-lite"/>
    </source>
</evidence>
<evidence type="ECO:0000313" key="6">
    <source>
        <dbReference type="Proteomes" id="UP000620124"/>
    </source>
</evidence>
<name>A0A8H6WUH9_9AGAR</name>
<evidence type="ECO:0000313" key="5">
    <source>
        <dbReference type="EMBL" id="KAF7328850.1"/>
    </source>
</evidence>
<keyword evidence="6" id="KW-1185">Reference proteome</keyword>
<comment type="caution">
    <text evidence="5">The sequence shown here is derived from an EMBL/GenBank/DDBJ whole genome shotgun (WGS) entry which is preliminary data.</text>
</comment>
<keyword evidence="3" id="KW-0802">TPR repeat</keyword>
<evidence type="ECO:0008006" key="7">
    <source>
        <dbReference type="Google" id="ProtNLM"/>
    </source>
</evidence>
<feature type="region of interest" description="Disordered" evidence="4">
    <location>
        <begin position="166"/>
        <end position="190"/>
    </location>
</feature>
<comment type="similarity">
    <text evidence="2">Belongs to the YPP1 family.</text>
</comment>
<dbReference type="SMART" id="SM00028">
    <property type="entry name" value="TPR"/>
    <property type="match status" value="4"/>
</dbReference>
<accession>A0A8H6WUH9</accession>
<dbReference type="PROSITE" id="PS50005">
    <property type="entry name" value="TPR"/>
    <property type="match status" value="1"/>
</dbReference>
<dbReference type="InterPro" id="IPR019734">
    <property type="entry name" value="TPR_rpt"/>
</dbReference>
<dbReference type="Gene3D" id="1.25.40.10">
    <property type="entry name" value="Tetratricopeptide repeat domain"/>
    <property type="match status" value="2"/>
</dbReference>
<evidence type="ECO:0000256" key="2">
    <source>
        <dbReference type="ARBA" id="ARBA00038251"/>
    </source>
</evidence>
<dbReference type="AlphaFoldDB" id="A0A8H6WUH9"/>
<organism evidence="5 6">
    <name type="scientific">Mycena venus</name>
    <dbReference type="NCBI Taxonomy" id="2733690"/>
    <lineage>
        <taxon>Eukaryota</taxon>
        <taxon>Fungi</taxon>
        <taxon>Dikarya</taxon>
        <taxon>Basidiomycota</taxon>
        <taxon>Agaricomycotina</taxon>
        <taxon>Agaricomycetes</taxon>
        <taxon>Agaricomycetidae</taxon>
        <taxon>Agaricales</taxon>
        <taxon>Marasmiineae</taxon>
        <taxon>Mycenaceae</taxon>
        <taxon>Mycena</taxon>
    </lineage>
</organism>
<dbReference type="PANTHER" id="PTHR23083:SF464">
    <property type="entry name" value="TETRATRICOPEPTIDE REPEAT DOMAIN 7, ISOFORM A"/>
    <property type="match status" value="1"/>
</dbReference>
<reference evidence="5" key="1">
    <citation type="submission" date="2020-05" db="EMBL/GenBank/DDBJ databases">
        <title>Mycena genomes resolve the evolution of fungal bioluminescence.</title>
        <authorList>
            <person name="Tsai I.J."/>
        </authorList>
    </citation>
    <scope>NUCLEOTIDE SEQUENCE</scope>
    <source>
        <strain evidence="5">CCC161011</strain>
    </source>
</reference>
<feature type="repeat" description="TPR" evidence="3">
    <location>
        <begin position="1014"/>
        <end position="1047"/>
    </location>
</feature>
<dbReference type="SUPFAM" id="SSF48452">
    <property type="entry name" value="TPR-like"/>
    <property type="match status" value="2"/>
</dbReference>
<proteinExistence type="inferred from homology"/>
<dbReference type="InterPro" id="IPR011990">
    <property type="entry name" value="TPR-like_helical_dom_sf"/>
</dbReference>
<comment type="function">
    <text evidence="1">Involved in endocytosis.</text>
</comment>
<feature type="region of interest" description="Disordered" evidence="4">
    <location>
        <begin position="845"/>
        <end position="875"/>
    </location>
</feature>
<feature type="region of interest" description="Disordered" evidence="4">
    <location>
        <begin position="944"/>
        <end position="970"/>
    </location>
</feature>
<evidence type="ECO:0000256" key="1">
    <source>
        <dbReference type="ARBA" id="ARBA00002550"/>
    </source>
</evidence>
<dbReference type="InterPro" id="IPR051722">
    <property type="entry name" value="Endocytosis_PI4K-reg_protein"/>
</dbReference>
<dbReference type="OrthoDB" id="29013at2759"/>
<evidence type="ECO:0000256" key="3">
    <source>
        <dbReference type="PROSITE-ProRule" id="PRU00339"/>
    </source>
</evidence>
<feature type="region of interest" description="Disordered" evidence="4">
    <location>
        <begin position="762"/>
        <end position="814"/>
    </location>
</feature>
<dbReference type="PANTHER" id="PTHR23083">
    <property type="entry name" value="TETRATRICOPEPTIDE REPEAT PROTEIN, TPR"/>
    <property type="match status" value="1"/>
</dbReference>
<dbReference type="PROSITE" id="PS50293">
    <property type="entry name" value="TPR_REGION"/>
    <property type="match status" value="1"/>
</dbReference>
<dbReference type="Proteomes" id="UP000620124">
    <property type="component" value="Unassembled WGS sequence"/>
</dbReference>
<sequence length="1170" mass="128391">MSSKDKYYWSQLRSALTAGQWSTQFPAKAPNGTALSWSELFRKFNKHCTGYQDVAEVASQTHALALLLAANSKDQDVDKPPKTGEFALELGDECMLPEERVAEAKACYEILKKLESSNFDTLNFALAYYAYALGNPSECLSHLQKVPDVSHINEHIPVAGTSRSTTLSLQIPGGAPPSISSAGGTSTSDSSVEMGDGRAWAMTESFRSICLQGMSNEKLFPSEPDKALAVYCTALPLLSMTESELAGSNATPIAASGKLNFTSFTRFRELWRWVESIIWRAVALGARICDINREDTHNVLWSWLAHYSTCSAYWPSNFRTAHRCTISVLYIRALVLRNSSPLPPTDIGKPPPWLHTARSVIQEYRAILAVCTHFPRAGERNVKVEEFVDLCVAVWEASGAIGDYAGWVIDVLWWATRMTFNSFRIMRHMTRLLHVSGDTPLAKRTLKLYVQIVSKAWQASGAGVSEDTDLNRNWVETLVTGSRMLCKSASISQDGIEDGREAGKLLVMARTRLDADQPDLVAAVNLAEGVWNSVMAFKERDPHSRPKRLAEAHALFVKAVATHPTPSGHYHLAMSFARPGPAYDLEQATLNAGLAVEGDPKEIRYWHLIGLLLAASEQWKAAEEILERGAEIGEPTQEDEPANGSVNPELLTDGRASVIDGLPPANATHPVMKRASMPPPPPPPVFLLDKPELGMPPAADLLLPVADHPAPSRQELFEYSLQLRMTQVALIEHVEGAEGAEGKWLEVFSWIAERRGLAAAASESGRHPTGMHNLKSPSELVLSVSRSSHDKGSNEPSHPQQPASAMPPDDEPLALPIPIPITISPATPDEVSRNVSADYQMTEKIPEEKTNGAGVNGSRGRSLSIDRGDTSKSKKMQQMLKNRVNKGQARISTISKRIGSGVVRNGTLRRSNSTPDFHAVLRQTSYQASSIHSRRNMGSLIRRNSITPSASPPPPPPPTVPAGAQTKWNHTTARETRLESDLWLMSAATFRRLGKIEQAKGAIQEAEVKDEGNPAVWVQLGLYYVALGHTQHAIDAFQKALFISPDDVSASVHMCRLYLTPEGSSRTAEDEVDPNNIDLVAGMLAHLTRGPGWDVPEAWYFLAKAYGMQDRKDRERECLNLALQLSEQRGVRGGGERCGVVYLSSFAHIRSLLCCIGILMVITRYSIPCF</sequence>
<dbReference type="EMBL" id="JACAZI010000034">
    <property type="protein sequence ID" value="KAF7328850.1"/>
    <property type="molecule type" value="Genomic_DNA"/>
</dbReference>
<feature type="compositionally biased region" description="Pro residues" evidence="4">
    <location>
        <begin position="950"/>
        <end position="960"/>
    </location>
</feature>
<dbReference type="Pfam" id="PF13181">
    <property type="entry name" value="TPR_8"/>
    <property type="match status" value="1"/>
</dbReference>
<feature type="compositionally biased region" description="Polar residues" evidence="4">
    <location>
        <begin position="794"/>
        <end position="803"/>
    </location>
</feature>